<sequence length="407" mass="41447">MKLTDAPPASAPPRTAGGLLPLLLLTNVAMYAVYLGVGGVLIPAQVAAIDPANKVANLGLVAGVSAIFATLFNPVAGALSDRTGRRNPWILGGGLAALGVLAVLGHARTVLLVAIGWCLGQAAMNVYQAALTAVVPDRIPVARRGVASAVVGLGVPLGGTLGVWIAARAAGTPATGYLILGAVVAAAAVVFTAFTRETKVPRDPVGVGTQVRAFLSCLAHHDFRWAFIGRALLVLGYFAVNAYQLYVLTDHIRLPPGLEPAAAVGVLTPISMAGMTVSTLVGGVLSDRLDRRKIFIGVSAALAGAVMLIPLFSPTWTGMLLFSALNGLAFGCFMAVDTALVTLVLPRAEDAARDMGVLNIANAGPQIIAPLVASLVVTTAGYGPLFLVGGVLSVLGALAIIPVRGVR</sequence>
<dbReference type="InterPro" id="IPR036259">
    <property type="entry name" value="MFS_trans_sf"/>
</dbReference>
<dbReference type="PROSITE" id="PS50850">
    <property type="entry name" value="MFS"/>
    <property type="match status" value="1"/>
</dbReference>
<comment type="caution">
    <text evidence="7">The sequence shown here is derived from an EMBL/GenBank/DDBJ whole genome shotgun (WGS) entry which is preliminary data.</text>
</comment>
<accession>A0A931C674</accession>
<dbReference type="AlphaFoldDB" id="A0A931C674"/>
<feature type="transmembrane region" description="Helical" evidence="5">
    <location>
        <begin position="20"/>
        <end position="43"/>
    </location>
</feature>
<dbReference type="PANTHER" id="PTHR23528:SF1">
    <property type="entry name" value="MAJOR FACILITATOR SUPERFAMILY (MFS) PROFILE DOMAIN-CONTAINING PROTEIN"/>
    <property type="match status" value="1"/>
</dbReference>
<gene>
    <name evidence="7" type="ORF">I4J89_22190</name>
</gene>
<keyword evidence="3 5" id="KW-1133">Transmembrane helix</keyword>
<feature type="transmembrane region" description="Helical" evidence="5">
    <location>
        <begin position="261"/>
        <end position="282"/>
    </location>
</feature>
<feature type="transmembrane region" description="Helical" evidence="5">
    <location>
        <begin position="357"/>
        <end position="376"/>
    </location>
</feature>
<feature type="transmembrane region" description="Helical" evidence="5">
    <location>
        <begin position="231"/>
        <end position="249"/>
    </location>
</feature>
<comment type="subcellular location">
    <subcellularLocation>
        <location evidence="1">Cell membrane</location>
        <topology evidence="1">Multi-pass membrane protein</topology>
    </subcellularLocation>
</comment>
<feature type="transmembrane region" description="Helical" evidence="5">
    <location>
        <begin position="55"/>
        <end position="76"/>
    </location>
</feature>
<dbReference type="InterPro" id="IPR020846">
    <property type="entry name" value="MFS_dom"/>
</dbReference>
<dbReference type="PANTHER" id="PTHR23528">
    <property type="match status" value="1"/>
</dbReference>
<dbReference type="RefSeq" id="WP_196415943.1">
    <property type="nucleotide sequence ID" value="NZ_JADQTO010000010.1"/>
</dbReference>
<dbReference type="Proteomes" id="UP000598146">
    <property type="component" value="Unassembled WGS sequence"/>
</dbReference>
<feature type="transmembrane region" description="Helical" evidence="5">
    <location>
        <begin position="294"/>
        <end position="313"/>
    </location>
</feature>
<feature type="transmembrane region" description="Helical" evidence="5">
    <location>
        <begin position="382"/>
        <end position="403"/>
    </location>
</feature>
<name>A0A931C674_9ACTN</name>
<feature type="transmembrane region" description="Helical" evidence="5">
    <location>
        <begin position="146"/>
        <end position="167"/>
    </location>
</feature>
<organism evidence="7 8">
    <name type="scientific">Actinoplanes aureus</name>
    <dbReference type="NCBI Taxonomy" id="2792083"/>
    <lineage>
        <taxon>Bacteria</taxon>
        <taxon>Bacillati</taxon>
        <taxon>Actinomycetota</taxon>
        <taxon>Actinomycetes</taxon>
        <taxon>Micromonosporales</taxon>
        <taxon>Micromonosporaceae</taxon>
        <taxon>Actinoplanes</taxon>
    </lineage>
</organism>
<feature type="transmembrane region" description="Helical" evidence="5">
    <location>
        <begin position="319"/>
        <end position="345"/>
    </location>
</feature>
<dbReference type="GO" id="GO:0005886">
    <property type="term" value="C:plasma membrane"/>
    <property type="evidence" value="ECO:0007669"/>
    <property type="project" value="UniProtKB-SubCell"/>
</dbReference>
<evidence type="ECO:0000256" key="1">
    <source>
        <dbReference type="ARBA" id="ARBA00004651"/>
    </source>
</evidence>
<evidence type="ECO:0000313" key="7">
    <source>
        <dbReference type="EMBL" id="MBG0564159.1"/>
    </source>
</evidence>
<feature type="domain" description="Major facilitator superfamily (MFS) profile" evidence="6">
    <location>
        <begin position="222"/>
        <end position="407"/>
    </location>
</feature>
<dbReference type="EMBL" id="JADQTO010000010">
    <property type="protein sequence ID" value="MBG0564159.1"/>
    <property type="molecule type" value="Genomic_DNA"/>
</dbReference>
<feature type="transmembrane region" description="Helical" evidence="5">
    <location>
        <begin position="173"/>
        <end position="194"/>
    </location>
</feature>
<dbReference type="GO" id="GO:0022857">
    <property type="term" value="F:transmembrane transporter activity"/>
    <property type="evidence" value="ECO:0007669"/>
    <property type="project" value="InterPro"/>
</dbReference>
<dbReference type="Pfam" id="PF07690">
    <property type="entry name" value="MFS_1"/>
    <property type="match status" value="2"/>
</dbReference>
<keyword evidence="8" id="KW-1185">Reference proteome</keyword>
<keyword evidence="4 5" id="KW-0472">Membrane</keyword>
<proteinExistence type="predicted"/>
<dbReference type="SUPFAM" id="SSF103473">
    <property type="entry name" value="MFS general substrate transporter"/>
    <property type="match status" value="1"/>
</dbReference>
<evidence type="ECO:0000256" key="4">
    <source>
        <dbReference type="ARBA" id="ARBA00023136"/>
    </source>
</evidence>
<evidence type="ECO:0000256" key="2">
    <source>
        <dbReference type="ARBA" id="ARBA00022692"/>
    </source>
</evidence>
<evidence type="ECO:0000256" key="3">
    <source>
        <dbReference type="ARBA" id="ARBA00022989"/>
    </source>
</evidence>
<dbReference type="InterPro" id="IPR011701">
    <property type="entry name" value="MFS"/>
</dbReference>
<dbReference type="Gene3D" id="1.20.1250.20">
    <property type="entry name" value="MFS general substrate transporter like domains"/>
    <property type="match status" value="2"/>
</dbReference>
<protein>
    <submittedName>
        <fullName evidence="7">MFS transporter</fullName>
    </submittedName>
</protein>
<evidence type="ECO:0000313" key="8">
    <source>
        <dbReference type="Proteomes" id="UP000598146"/>
    </source>
</evidence>
<evidence type="ECO:0000259" key="6">
    <source>
        <dbReference type="PROSITE" id="PS50850"/>
    </source>
</evidence>
<reference evidence="7" key="1">
    <citation type="submission" date="2020-11" db="EMBL/GenBank/DDBJ databases">
        <title>Isolation and identification of active actinomycetes.</title>
        <authorList>
            <person name="Sun X."/>
        </authorList>
    </citation>
    <scope>NUCLEOTIDE SEQUENCE</scope>
    <source>
        <strain evidence="7">NEAU-A11</strain>
    </source>
</reference>
<evidence type="ECO:0000256" key="5">
    <source>
        <dbReference type="SAM" id="Phobius"/>
    </source>
</evidence>
<keyword evidence="2 5" id="KW-0812">Transmembrane</keyword>